<feature type="region of interest" description="Disordered" evidence="9">
    <location>
        <begin position="2152"/>
        <end position="2834"/>
    </location>
</feature>
<feature type="compositionally biased region" description="Polar residues" evidence="9">
    <location>
        <begin position="1325"/>
        <end position="1334"/>
    </location>
</feature>
<feature type="compositionally biased region" description="Low complexity" evidence="9">
    <location>
        <begin position="1926"/>
        <end position="1935"/>
    </location>
</feature>
<dbReference type="Pfam" id="PF15784">
    <property type="entry name" value="GPS2_interact"/>
    <property type="match status" value="1"/>
</dbReference>
<keyword evidence="3" id="KW-0863">Zinc-finger</keyword>
<dbReference type="PANTHER" id="PTHR13992">
    <property type="entry name" value="NUCLEAR RECEPTOR CO-REPRESSOR RELATED NCOR"/>
    <property type="match status" value="1"/>
</dbReference>
<feature type="compositionally biased region" description="Polar residues" evidence="9">
    <location>
        <begin position="2180"/>
        <end position="2196"/>
    </location>
</feature>
<feature type="region of interest" description="Disordered" evidence="9">
    <location>
        <begin position="565"/>
        <end position="607"/>
    </location>
</feature>
<dbReference type="GO" id="GO:0003714">
    <property type="term" value="F:transcription corepressor activity"/>
    <property type="evidence" value="ECO:0007669"/>
    <property type="project" value="TreeGrafter"/>
</dbReference>
<evidence type="ECO:0000259" key="11">
    <source>
        <dbReference type="PROSITE" id="PS51293"/>
    </source>
</evidence>
<feature type="region of interest" description="Disordered" evidence="9">
    <location>
        <begin position="729"/>
        <end position="776"/>
    </location>
</feature>
<dbReference type="SUPFAM" id="SSF46689">
    <property type="entry name" value="Homeodomain-like"/>
    <property type="match status" value="2"/>
</dbReference>
<feature type="compositionally biased region" description="Polar residues" evidence="9">
    <location>
        <begin position="63"/>
        <end position="72"/>
    </location>
</feature>
<feature type="compositionally biased region" description="Basic and acidic residues" evidence="9">
    <location>
        <begin position="2197"/>
        <end position="2207"/>
    </location>
</feature>
<evidence type="ECO:0000256" key="7">
    <source>
        <dbReference type="ARBA" id="ARBA00023242"/>
    </source>
</evidence>
<feature type="compositionally biased region" description="Basic and acidic residues" evidence="9">
    <location>
        <begin position="1195"/>
        <end position="1226"/>
    </location>
</feature>
<feature type="compositionally biased region" description="Basic and acidic residues" evidence="9">
    <location>
        <begin position="1876"/>
        <end position="1903"/>
    </location>
</feature>
<feature type="compositionally biased region" description="Basic and acidic residues" evidence="9">
    <location>
        <begin position="1720"/>
        <end position="1750"/>
    </location>
</feature>
<organism evidence="13 14">
    <name type="scientific">Elysia crispata</name>
    <name type="common">lettuce slug</name>
    <dbReference type="NCBI Taxonomy" id="231223"/>
    <lineage>
        <taxon>Eukaryota</taxon>
        <taxon>Metazoa</taxon>
        <taxon>Spiralia</taxon>
        <taxon>Lophotrochozoa</taxon>
        <taxon>Mollusca</taxon>
        <taxon>Gastropoda</taxon>
        <taxon>Heterobranchia</taxon>
        <taxon>Euthyneura</taxon>
        <taxon>Panpulmonata</taxon>
        <taxon>Sacoglossa</taxon>
        <taxon>Placobranchoidea</taxon>
        <taxon>Plakobranchidae</taxon>
        <taxon>Elysia</taxon>
    </lineage>
</organism>
<feature type="compositionally biased region" description="Polar residues" evidence="9">
    <location>
        <begin position="2686"/>
        <end position="2710"/>
    </location>
</feature>
<feature type="compositionally biased region" description="Gly residues" evidence="9">
    <location>
        <begin position="121"/>
        <end position="132"/>
    </location>
</feature>
<dbReference type="Gene3D" id="1.20.58.1880">
    <property type="match status" value="1"/>
</dbReference>
<feature type="region of interest" description="Disordered" evidence="9">
    <location>
        <begin position="1058"/>
        <end position="1764"/>
    </location>
</feature>
<dbReference type="Pfam" id="PF00249">
    <property type="entry name" value="Myb_DNA-binding"/>
    <property type="match status" value="1"/>
</dbReference>
<dbReference type="PROSITE" id="PS51293">
    <property type="entry name" value="SANT"/>
    <property type="match status" value="2"/>
</dbReference>
<dbReference type="Gene3D" id="1.10.10.60">
    <property type="entry name" value="Homeodomain-like"/>
    <property type="match status" value="1"/>
</dbReference>
<keyword evidence="7" id="KW-0539">Nucleus</keyword>
<dbReference type="InterPro" id="IPR017884">
    <property type="entry name" value="SANT_dom"/>
</dbReference>
<dbReference type="SMART" id="SM00717">
    <property type="entry name" value="SANT"/>
    <property type="match status" value="2"/>
</dbReference>
<name>A0AAE0XUH2_9GAST</name>
<evidence type="ECO:0000256" key="5">
    <source>
        <dbReference type="ARBA" id="ARBA00023054"/>
    </source>
</evidence>
<feature type="compositionally biased region" description="Polar residues" evidence="9">
    <location>
        <begin position="1663"/>
        <end position="1687"/>
    </location>
</feature>
<feature type="compositionally biased region" description="Low complexity" evidence="9">
    <location>
        <begin position="2098"/>
        <end position="2110"/>
    </location>
</feature>
<evidence type="ECO:0000256" key="1">
    <source>
        <dbReference type="ARBA" id="ARBA00010097"/>
    </source>
</evidence>
<feature type="domain" description="Myb-like" evidence="10">
    <location>
        <begin position="760"/>
        <end position="804"/>
    </location>
</feature>
<feature type="compositionally biased region" description="Low complexity" evidence="9">
    <location>
        <begin position="2363"/>
        <end position="2373"/>
    </location>
</feature>
<protein>
    <recommendedName>
        <fullName evidence="15">Nuclear receptor corepressor 1</fullName>
    </recommendedName>
</protein>
<dbReference type="GO" id="GO:0000122">
    <property type="term" value="P:negative regulation of transcription by RNA polymerase II"/>
    <property type="evidence" value="ECO:0007669"/>
    <property type="project" value="TreeGrafter"/>
</dbReference>
<dbReference type="GO" id="GO:0000785">
    <property type="term" value="C:chromatin"/>
    <property type="evidence" value="ECO:0007669"/>
    <property type="project" value="TreeGrafter"/>
</dbReference>
<feature type="compositionally biased region" description="Low complexity" evidence="9">
    <location>
        <begin position="2711"/>
        <end position="2726"/>
    </location>
</feature>
<feature type="compositionally biased region" description="Polar residues" evidence="9">
    <location>
        <begin position="1602"/>
        <end position="1625"/>
    </location>
</feature>
<evidence type="ECO:0000256" key="3">
    <source>
        <dbReference type="ARBA" id="ARBA00022771"/>
    </source>
</evidence>
<feature type="compositionally biased region" description="Polar residues" evidence="9">
    <location>
        <begin position="1275"/>
        <end position="1300"/>
    </location>
</feature>
<dbReference type="GO" id="GO:0005654">
    <property type="term" value="C:nucleoplasm"/>
    <property type="evidence" value="ECO:0007669"/>
    <property type="project" value="UniProtKB-ARBA"/>
</dbReference>
<dbReference type="InterPro" id="IPR031557">
    <property type="entry name" value="N-CoR_GPS2_interact"/>
</dbReference>
<feature type="region of interest" description="Disordered" evidence="9">
    <location>
        <begin position="1796"/>
        <end position="1816"/>
    </location>
</feature>
<feature type="compositionally biased region" description="Polar residues" evidence="9">
    <location>
        <begin position="1457"/>
        <end position="1480"/>
    </location>
</feature>
<feature type="compositionally biased region" description="Low complexity" evidence="9">
    <location>
        <begin position="1857"/>
        <end position="1870"/>
    </location>
</feature>
<feature type="compositionally biased region" description="Basic and acidic residues" evidence="9">
    <location>
        <begin position="2043"/>
        <end position="2068"/>
    </location>
</feature>
<feature type="compositionally biased region" description="Low complexity" evidence="9">
    <location>
        <begin position="2484"/>
        <end position="2509"/>
    </location>
</feature>
<evidence type="ECO:0000259" key="12">
    <source>
        <dbReference type="PROSITE" id="PS51294"/>
    </source>
</evidence>
<dbReference type="InterPro" id="IPR009057">
    <property type="entry name" value="Homeodomain-like_sf"/>
</dbReference>
<evidence type="ECO:0000256" key="4">
    <source>
        <dbReference type="ARBA" id="ARBA00022833"/>
    </source>
</evidence>
<feature type="coiled-coil region" evidence="8">
    <location>
        <begin position="194"/>
        <end position="228"/>
    </location>
</feature>
<feature type="compositionally biased region" description="Basic and acidic residues" evidence="9">
    <location>
        <begin position="1953"/>
        <end position="2011"/>
    </location>
</feature>
<dbReference type="GO" id="GO:0008270">
    <property type="term" value="F:zinc ion binding"/>
    <property type="evidence" value="ECO:0007669"/>
    <property type="project" value="UniProtKB-KW"/>
</dbReference>
<dbReference type="PANTHER" id="PTHR13992:SF39">
    <property type="entry name" value="SMRTER, ISOFORM G"/>
    <property type="match status" value="1"/>
</dbReference>
<keyword evidence="2" id="KW-0479">Metal-binding</keyword>
<evidence type="ECO:0000313" key="14">
    <source>
        <dbReference type="Proteomes" id="UP001283361"/>
    </source>
</evidence>
<evidence type="ECO:0008006" key="15">
    <source>
        <dbReference type="Google" id="ProtNLM"/>
    </source>
</evidence>
<feature type="region of interest" description="Disordered" evidence="9">
    <location>
        <begin position="834"/>
        <end position="1036"/>
    </location>
</feature>
<dbReference type="PROSITE" id="PS51294">
    <property type="entry name" value="HTH_MYB"/>
    <property type="match status" value="1"/>
</dbReference>
<dbReference type="FunFam" id="1.10.10.60:FF:000012">
    <property type="entry name" value="Metastasis-associated 1 family, member 3"/>
    <property type="match status" value="1"/>
</dbReference>
<feature type="compositionally biased region" description="Basic and acidic residues" evidence="9">
    <location>
        <begin position="1915"/>
        <end position="1925"/>
    </location>
</feature>
<feature type="compositionally biased region" description="Polar residues" evidence="9">
    <location>
        <begin position="2515"/>
        <end position="2531"/>
    </location>
</feature>
<dbReference type="EMBL" id="JAWDGP010007636">
    <property type="protein sequence ID" value="KAK3710512.1"/>
    <property type="molecule type" value="Genomic_DNA"/>
</dbReference>
<feature type="compositionally biased region" description="Polar residues" evidence="9">
    <location>
        <begin position="2388"/>
        <end position="2434"/>
    </location>
</feature>
<feature type="compositionally biased region" description="Basic and acidic residues" evidence="9">
    <location>
        <begin position="2345"/>
        <end position="2359"/>
    </location>
</feature>
<comment type="similarity">
    <text evidence="1">Belongs to the N-CoR nuclear receptor corepressors family.</text>
</comment>
<keyword evidence="4" id="KW-0862">Zinc</keyword>
<dbReference type="GO" id="GO:0003677">
    <property type="term" value="F:DNA binding"/>
    <property type="evidence" value="ECO:0007669"/>
    <property type="project" value="UniProtKB-KW"/>
</dbReference>
<feature type="compositionally biased region" description="Low complexity" evidence="9">
    <location>
        <begin position="1022"/>
        <end position="1035"/>
    </location>
</feature>
<feature type="compositionally biased region" description="Polar residues" evidence="9">
    <location>
        <begin position="2749"/>
        <end position="2761"/>
    </location>
</feature>
<gene>
    <name evidence="13" type="ORF">RRG08_021327</name>
</gene>
<feature type="domain" description="SANT" evidence="11">
    <location>
        <begin position="447"/>
        <end position="498"/>
    </location>
</feature>
<feature type="region of interest" description="Disordered" evidence="9">
    <location>
        <begin position="507"/>
        <end position="545"/>
    </location>
</feature>
<evidence type="ECO:0000256" key="9">
    <source>
        <dbReference type="SAM" id="MobiDB-lite"/>
    </source>
</evidence>
<feature type="compositionally biased region" description="Gly residues" evidence="9">
    <location>
        <begin position="2470"/>
        <end position="2479"/>
    </location>
</feature>
<evidence type="ECO:0000256" key="6">
    <source>
        <dbReference type="ARBA" id="ARBA00023125"/>
    </source>
</evidence>
<feature type="compositionally biased region" description="Polar residues" evidence="9">
    <location>
        <begin position="729"/>
        <end position="751"/>
    </location>
</feature>
<feature type="region of interest" description="Disordered" evidence="9">
    <location>
        <begin position="1834"/>
        <end position="2140"/>
    </location>
</feature>
<sequence>MSGRPPNDRVMQGGPHDANGAFKRTGRPPSPIHSVPRPGSYYQGPGPSHNPMYNMFRDHQFSHHQGQQSRVSGTEYMQVPRRRPSLLHYYHSPGLDRDRTVSDVYQARLAQESHLMAGMSGAVGPGQGGGGPSHMSGVDLGPSPLKRPRPGDKPDLTQPLHVDVEIKREPAYTPQVEAISPTLPQEDPEIKMLQKKLTDRLNRVEMDIKLVEQQIANVKKKQAQLLENKNKPQEEKVSDELSYEPKHQSIPQIIYAENRKKAAAAHKVFEKLGPKIELPLYHQPSDTTVYHENIKTHREFRARLILHLKRRHQARRIRERYLTDRYDQLMQSWLKRTEKIENNSKRKAKEAKMREYYEKVVPEIKKLREEKESKQGTRSGQGGYVRSDAEMEQIMNGLTDQEEEEKKMRSLSVIPPMMLDARQRKMRFVNNNGLLEDPLEIHKDAQKFQTRWTDAEKQIFKEKYLQTPKNFVLISSFLPQKSVADCVQFYYLNKKDENYKQLLRKQNMKRKRTMTKAQQQEQLRQQQQEQLRQQEEAAAAAAGAGLPGSEIMPIKMEVKTEVEAETPAVSAVKPEGPAGDGIKKEVKEEEKAKTGDADATESEPSGAEGGIHNCAVCKVELANFGLSRPLTSVDCEQYGVSQMDLQPDMRVCNPCRCLTLRKRFTHCPIPTCRTPKKRTKRLRPMPAAWNEMNPDQKSKMMEEFQLKEDIAKCCNACFNRIMRRLGNLGDSNATSAPTEVTSGPVESTSEGQDADMSENSRWTEEEMDKAKKGLRKHGKDWTAVANFVGTKSESQCKNFFFNYKKKLNLEALLEEHKDQTGDGRTTSICDSITSTVTAGSEEESLSDDDNDEDNGDDSDTASAPSPNPLRTEEGEDLVPGQRSGAIQGEPETRDVQGLVPPPAILSEENKQLSTSQGSLRSIDNDSSATMSADEGPPGSLGIHGPGMPNHTSGHHGHPPPPPTSSSYSQPHIQELSQRYTPPAVGMGHGSRGNTPHTSLAAPFSAPRPGAGANMMSGQPGVRSSPLGGLGRPSSSEVPVIREMPMGLDYQGMLQYGSHLISGEQGPHGAIGGPPSQHLEPMRSSPRPSSAHSSHSDAGSSMGRPSASLRVRDLINSAIEKDLCEQPLPSQSPQDRRGTMVDPGRSRGPTPQDLRKERLPSHMGDARGGMLGPGGGGYPPPPVGSSRDVDLQQDMPLRRPDPLEKGPHGYKGDPRDFDPGHRSRPDSYQRSTAEPPRQMAAPPPAHSHHHSGVPSSHSGAQDLGKLSGHRPDSRNKSPSMYQVDSRSISPNVRAGQTSGSPYTHGLDPSRYSPATRIPAPPPLITSGGSSQQRASPKQARSPPPHMMIRGSITQGTPATHPGPHAPHGHPMAGMVRQPAPPPQQGSITKGTPMKMMPDGSPRMPIDPRGGGPTHSSVYESAGGQYRHSQQQQQQVMYSKQQQGGPQYGQGPLYSQYPSEQNPPYSSKATIMSDYLTAQQMPRGQKGDREEGLSPRGGGRDGMHPSPGQSHPPGPSQRQPQPGVDPRMMAMGGQGMMYMGKGREDKPQPVGWPQGVRGIPGQPMPNTMGLGPMTSQRPSIVAGTGRMPPLPHHPDHKPEVQSAMADSTSMQQQQHQRGQLSPRQADSSGRLMGLLGVPSDPNQPCRLSPGLRGPYKADSPYDKVSSASASRSAQWEQQMKQRQYESSLAEQQNRQEQERRMAVSQAHPPQEGDPRGYPAPRGDSRDSRDLRDPYPGEMRVDTRRLDIEDQRQQQHQMSEVGNQRTLTDSNYVRNKLGDSGSAVLLSAFQRDNVSSTGQVCRPTAASQPGVGPGPSGRAMTTDKLINAIIIHQINQTTVDERIDQGKPPSRQGTPGSSESMVSSQSDLRQSSQRYFDPQGRHMPESSSHRPEAMDMRHRMEMDLRKQQHQQQQQQQMAEHRQRLEMAGRQRQQQQMLDSRQRQRMEFEQQQQQQQRRQELEYQQRQQEGEQQRRESEQLRREMEARKSEAERREMESDAEQRRLEMEHKQRQDMAYRQQQQQHHYHNPKVRLIAAASQGEQRQQPSHREPSEAELEHMRARQQEMDARARVVDAGAQDTGGKNVQIRGGSSSDTEVRPILSSPMAGSKSSSPAAGGGLPPPQSSSAGKKFAMPSSGDKSQMMTFGDTIDAIIISDYSQTKPVNTSDATTSGDHGEHAMEKASSLISQIQDSTGGANSSRDSLREAGDAAHSRGSPATSEAGMVGSTSDSRPRSVPSSQGLPTNWKKRDGERQSHTVPGSSGPVDSSVPSSSSSASSKSGHQGGERAQSRSPRPQGIGPLQSLSESSYAPAGSQAVDSSGSSGHRSSEAPGQSSTEIKTYDLMQNKMEMSYRDKGERVSRSLDKPTSSSQQGVSISSSGGGHSAGTPPQHDGLSSSSGRYSGADQQASSSVHQLDQSEDSGSSSAPDTGLSPSSSSVATLPHPRKRAIGRTGRGSGRGDDLGSTSGVASSSGLSIGGQGGSGNGTNVSKSSLPSSGQSSAHPSSSSSTLSTGSSRERSTAQPGRDSSNLPESSNRGGAAPHKSGSGDKTGRLSAYDFPDDPDEETPSSYMALSVSGRASRKCPVDSSEGKGQGWPAGTVTDSSQHGDDGKTAGEKSEAQGFETFSGSGSEVASMGPGKPRSRFGGRVGSVEAAADPGIPVDSSIKGNQDEMGDSVDSSTSVSKSGLSGKQRGNQRGSGLDSASSTAQGDSSAEVSQGSGDAAGSSDSGLAGSTGGFVGGSQWRVGGRPDSASGEDSNSGVRTSVISSSDPHPDSLPPPSSSSSLGYSSAAQPVVSSMMRDPDQQSGAGTTTTTTMCSRDQEPAPLLSSQYETLSDDDD</sequence>
<evidence type="ECO:0000313" key="13">
    <source>
        <dbReference type="EMBL" id="KAK3710512.1"/>
    </source>
</evidence>
<keyword evidence="6" id="KW-0238">DNA-binding</keyword>
<feature type="compositionally biased region" description="Polar residues" evidence="9">
    <location>
        <begin position="911"/>
        <end position="930"/>
    </location>
</feature>
<feature type="compositionally biased region" description="Basic and acidic residues" evidence="9">
    <location>
        <begin position="1483"/>
        <end position="1501"/>
    </location>
</feature>
<feature type="compositionally biased region" description="Low complexity" evidence="9">
    <location>
        <begin position="1514"/>
        <end position="1538"/>
    </location>
</feature>
<feature type="domain" description="SANT" evidence="11">
    <location>
        <begin position="757"/>
        <end position="808"/>
    </location>
</feature>
<feature type="region of interest" description="Disordered" evidence="9">
    <location>
        <begin position="1"/>
        <end position="75"/>
    </location>
</feature>
<feature type="compositionally biased region" description="Polar residues" evidence="9">
    <location>
        <begin position="2221"/>
        <end position="2238"/>
    </location>
</feature>
<evidence type="ECO:0000256" key="8">
    <source>
        <dbReference type="SAM" id="Coils"/>
    </source>
</evidence>
<dbReference type="Proteomes" id="UP001283361">
    <property type="component" value="Unassembled WGS sequence"/>
</dbReference>
<feature type="domain" description="HTH myb-type" evidence="12">
    <location>
        <begin position="761"/>
        <end position="808"/>
    </location>
</feature>
<dbReference type="CDD" id="cd00167">
    <property type="entry name" value="SANT"/>
    <property type="match status" value="1"/>
</dbReference>
<feature type="compositionally biased region" description="Polar residues" evidence="9">
    <location>
        <begin position="1751"/>
        <end position="1764"/>
    </location>
</feature>
<feature type="compositionally biased region" description="Low complexity" evidence="9">
    <location>
        <begin position="1421"/>
        <end position="1456"/>
    </location>
</feature>
<dbReference type="InterPro" id="IPR017930">
    <property type="entry name" value="Myb_dom"/>
</dbReference>
<keyword evidence="5 8" id="KW-0175">Coiled coil</keyword>
<proteinExistence type="inferred from homology"/>
<dbReference type="InterPro" id="IPR051571">
    <property type="entry name" value="N-CoR_corepressor"/>
</dbReference>
<accession>A0AAE0XUH2</accession>
<evidence type="ECO:0000259" key="10">
    <source>
        <dbReference type="PROSITE" id="PS50090"/>
    </source>
</evidence>
<feature type="compositionally biased region" description="Low complexity" evidence="9">
    <location>
        <begin position="1081"/>
        <end position="1102"/>
    </location>
</feature>
<feature type="compositionally biased region" description="Polar residues" evidence="9">
    <location>
        <begin position="2152"/>
        <end position="2168"/>
    </location>
</feature>
<feature type="compositionally biased region" description="Low complexity" evidence="9">
    <location>
        <begin position="2670"/>
        <end position="2685"/>
    </location>
</feature>
<dbReference type="InterPro" id="IPR001005">
    <property type="entry name" value="SANT/Myb"/>
</dbReference>
<feature type="compositionally biased region" description="Basic and acidic residues" evidence="9">
    <location>
        <begin position="2600"/>
        <end position="2613"/>
    </location>
</feature>
<comment type="caution">
    <text evidence="13">The sequence shown here is derived from an EMBL/GenBank/DDBJ whole genome shotgun (WGS) entry which is preliminary data.</text>
</comment>
<reference evidence="13" key="1">
    <citation type="journal article" date="2023" name="G3 (Bethesda)">
        <title>A reference genome for the long-term kleptoplast-retaining sea slug Elysia crispata morphotype clarki.</title>
        <authorList>
            <person name="Eastman K.E."/>
            <person name="Pendleton A.L."/>
            <person name="Shaikh M.A."/>
            <person name="Suttiyut T."/>
            <person name="Ogas R."/>
            <person name="Tomko P."/>
            <person name="Gavelis G."/>
            <person name="Widhalm J.R."/>
            <person name="Wisecaver J.H."/>
        </authorList>
    </citation>
    <scope>NUCLEOTIDE SEQUENCE</scope>
    <source>
        <strain evidence="13">ECLA1</strain>
    </source>
</reference>
<evidence type="ECO:0000256" key="2">
    <source>
        <dbReference type="ARBA" id="ARBA00022723"/>
    </source>
</evidence>
<dbReference type="GO" id="GO:0032991">
    <property type="term" value="C:protein-containing complex"/>
    <property type="evidence" value="ECO:0007669"/>
    <property type="project" value="UniProtKB-ARBA"/>
</dbReference>
<feature type="compositionally biased region" description="Low complexity" evidence="9">
    <location>
        <begin position="517"/>
        <end position="544"/>
    </location>
</feature>
<feature type="compositionally biased region" description="Basic and acidic residues" evidence="9">
    <location>
        <begin position="761"/>
        <end position="771"/>
    </location>
</feature>
<keyword evidence="14" id="KW-1185">Reference proteome</keyword>
<feature type="compositionally biased region" description="Basic and acidic residues" evidence="9">
    <location>
        <begin position="581"/>
        <end position="596"/>
    </location>
</feature>
<feature type="compositionally biased region" description="Low complexity" evidence="9">
    <location>
        <begin position="2253"/>
        <end position="2276"/>
    </location>
</feature>
<dbReference type="Gene3D" id="1.20.5.430">
    <property type="match status" value="1"/>
</dbReference>
<dbReference type="PROSITE" id="PS50090">
    <property type="entry name" value="MYB_LIKE"/>
    <property type="match status" value="1"/>
</dbReference>
<feature type="compositionally biased region" description="Low complexity" evidence="9">
    <location>
        <begin position="2457"/>
        <end position="2469"/>
    </location>
</feature>
<feature type="region of interest" description="Disordered" evidence="9">
    <location>
        <begin position="116"/>
        <end position="157"/>
    </location>
</feature>
<feature type="compositionally biased region" description="Gly residues" evidence="9">
    <location>
        <begin position="1165"/>
        <end position="1176"/>
    </location>
</feature>
<feature type="compositionally biased region" description="Acidic residues" evidence="9">
    <location>
        <begin position="840"/>
        <end position="859"/>
    </location>
</feature>